<dbReference type="AlphaFoldDB" id="A0A6L9MPA0"/>
<feature type="region of interest" description="Disordered" evidence="1">
    <location>
        <begin position="1"/>
        <end position="55"/>
    </location>
</feature>
<evidence type="ECO:0000313" key="3">
    <source>
        <dbReference type="Proteomes" id="UP000476332"/>
    </source>
</evidence>
<dbReference type="GO" id="GO:0006979">
    <property type="term" value="P:response to oxidative stress"/>
    <property type="evidence" value="ECO:0007669"/>
    <property type="project" value="InterPro"/>
</dbReference>
<organism evidence="2 3">
    <name type="scientific">Aurantimonas aggregata</name>
    <dbReference type="NCBI Taxonomy" id="2047720"/>
    <lineage>
        <taxon>Bacteria</taxon>
        <taxon>Pseudomonadati</taxon>
        <taxon>Pseudomonadota</taxon>
        <taxon>Alphaproteobacteria</taxon>
        <taxon>Hyphomicrobiales</taxon>
        <taxon>Aurantimonadaceae</taxon>
        <taxon>Aurantimonas</taxon>
    </lineage>
</organism>
<reference evidence="2 3" key="1">
    <citation type="submission" date="2020-01" db="EMBL/GenBank/DDBJ databases">
        <title>Genomes of bacteria type strains.</title>
        <authorList>
            <person name="Chen J."/>
            <person name="Zhu S."/>
            <person name="Chen J."/>
        </authorList>
    </citation>
    <scope>NUCLEOTIDE SEQUENCE [LARGE SCALE GENOMIC DNA]</scope>
    <source>
        <strain evidence="2 3">KCTC 52919</strain>
    </source>
</reference>
<comment type="caution">
    <text evidence="2">The sequence shown here is derived from an EMBL/GenBank/DDBJ whole genome shotgun (WGS) entry which is preliminary data.</text>
</comment>
<evidence type="ECO:0000256" key="1">
    <source>
        <dbReference type="SAM" id="MobiDB-lite"/>
    </source>
</evidence>
<gene>
    <name evidence="2" type="ORF">GTW51_22120</name>
</gene>
<dbReference type="SUPFAM" id="SSF48113">
    <property type="entry name" value="Heme-dependent peroxidases"/>
    <property type="match status" value="1"/>
</dbReference>
<evidence type="ECO:0000313" key="2">
    <source>
        <dbReference type="EMBL" id="NDV89360.1"/>
    </source>
</evidence>
<dbReference type="InterPro" id="IPR010255">
    <property type="entry name" value="Haem_peroxidase_sf"/>
</dbReference>
<proteinExistence type="predicted"/>
<dbReference type="RefSeq" id="WP_163046206.1">
    <property type="nucleotide sequence ID" value="NZ_JAAAMJ010000039.1"/>
</dbReference>
<dbReference type="Proteomes" id="UP000476332">
    <property type="component" value="Unassembled WGS sequence"/>
</dbReference>
<accession>A0A6L9MPA0</accession>
<dbReference type="GO" id="GO:0020037">
    <property type="term" value="F:heme binding"/>
    <property type="evidence" value="ECO:0007669"/>
    <property type="project" value="InterPro"/>
</dbReference>
<keyword evidence="3" id="KW-1185">Reference proteome</keyword>
<protein>
    <submittedName>
        <fullName evidence="2">Uncharacterized protein</fullName>
    </submittedName>
</protein>
<sequence length="220" mass="24001">MGSVSARRPKRSASSITFRVPGSSGKRVGHQVHARSEPPPHAGGNRLRDPSLNTISPAPGYPALHGCESASLADPIRYNWIKSLTRRSASRHHPIHSLSLPTAQACIDAVHCAGYHSFKVLTPEQIASGSETRHKAVYDGGFETHTPLWFYVLKEAEVLGDGEHLGPLGIHLVANTLVGLIVNDLESYWNAHGGRWKLEDFNASRPMKSIEDVARFCGVF</sequence>
<dbReference type="EMBL" id="JAAAMJ010000039">
    <property type="protein sequence ID" value="NDV89360.1"/>
    <property type="molecule type" value="Genomic_DNA"/>
</dbReference>
<dbReference type="GO" id="GO:0004601">
    <property type="term" value="F:peroxidase activity"/>
    <property type="evidence" value="ECO:0007669"/>
    <property type="project" value="InterPro"/>
</dbReference>
<name>A0A6L9MPA0_9HYPH</name>